<evidence type="ECO:0000256" key="1">
    <source>
        <dbReference type="SAM" id="Phobius"/>
    </source>
</evidence>
<dbReference type="RefSeq" id="WP_180285076.1">
    <property type="nucleotide sequence ID" value="NZ_JABFDB010000025.1"/>
</dbReference>
<keyword evidence="1" id="KW-0472">Membrane</keyword>
<keyword evidence="1" id="KW-0812">Transmembrane</keyword>
<evidence type="ECO:0000313" key="2">
    <source>
        <dbReference type="EMBL" id="NYZ23313.1"/>
    </source>
</evidence>
<organism evidence="2 3">
    <name type="scientific">Azospirillum oleiclasticum</name>
    <dbReference type="NCBI Taxonomy" id="2735135"/>
    <lineage>
        <taxon>Bacteria</taxon>
        <taxon>Pseudomonadati</taxon>
        <taxon>Pseudomonadota</taxon>
        <taxon>Alphaproteobacteria</taxon>
        <taxon>Rhodospirillales</taxon>
        <taxon>Azospirillaceae</taxon>
        <taxon>Azospirillum</taxon>
    </lineage>
</organism>
<dbReference type="EMBL" id="JABFDB010000025">
    <property type="protein sequence ID" value="NYZ23313.1"/>
    <property type="molecule type" value="Genomic_DNA"/>
</dbReference>
<accession>A0ABX2TJM6</accession>
<evidence type="ECO:0000313" key="3">
    <source>
        <dbReference type="Proteomes" id="UP000584642"/>
    </source>
</evidence>
<feature type="transmembrane region" description="Helical" evidence="1">
    <location>
        <begin position="53"/>
        <end position="74"/>
    </location>
</feature>
<evidence type="ECO:0008006" key="4">
    <source>
        <dbReference type="Google" id="ProtNLM"/>
    </source>
</evidence>
<keyword evidence="3" id="KW-1185">Reference proteome</keyword>
<comment type="caution">
    <text evidence="2">The sequence shown here is derived from an EMBL/GenBank/DDBJ whole genome shotgun (WGS) entry which is preliminary data.</text>
</comment>
<reference evidence="2 3" key="1">
    <citation type="submission" date="2020-05" db="EMBL/GenBank/DDBJ databases">
        <title>Azospirillum oleiclasticum sp. nov, a nitrogen-fixing and heavy crude oil-emulsifying bacterium isolated from the crude oil of Yumen Oilfield.</title>
        <authorList>
            <person name="Wu D."/>
            <person name="Cai M."/>
            <person name="Zhang X."/>
        </authorList>
    </citation>
    <scope>NUCLEOTIDE SEQUENCE [LARGE SCALE GENOMIC DNA]</scope>
    <source>
        <strain evidence="2 3">ROY-1-1-2</strain>
    </source>
</reference>
<gene>
    <name evidence="2" type="ORF">HND93_26735</name>
</gene>
<keyword evidence="1" id="KW-1133">Transmembrane helix</keyword>
<dbReference type="Proteomes" id="UP000584642">
    <property type="component" value="Unassembled WGS sequence"/>
</dbReference>
<name>A0ABX2TJM6_9PROT</name>
<proteinExistence type="predicted"/>
<feature type="transmembrane region" description="Helical" evidence="1">
    <location>
        <begin position="21"/>
        <end position="41"/>
    </location>
</feature>
<feature type="transmembrane region" description="Helical" evidence="1">
    <location>
        <begin position="81"/>
        <end position="103"/>
    </location>
</feature>
<protein>
    <recommendedName>
        <fullName evidence="4">CPBP family intramembrane metalloprotease</fullName>
    </recommendedName>
</protein>
<sequence length="105" mass="10907">MTTTHRRIAAAVNARPAAIRWILAGPGAITAALLFTTAMPLWFPAGAAGVNHIAYPLVLAPLAWAAAFIHACLVENLVRGLAFSALVHGVCGALIVIALSGSLRW</sequence>